<keyword evidence="9" id="KW-1185">Reference proteome</keyword>
<dbReference type="EMBL" id="RHLK01000002">
    <property type="protein sequence ID" value="MVO98489.1"/>
    <property type="molecule type" value="Genomic_DNA"/>
</dbReference>
<evidence type="ECO:0000256" key="6">
    <source>
        <dbReference type="SAM" id="Phobius"/>
    </source>
</evidence>
<dbReference type="AlphaFoldDB" id="A0A7X3FF00"/>
<keyword evidence="1" id="KW-1003">Cell membrane</keyword>
<evidence type="ECO:0000256" key="4">
    <source>
        <dbReference type="ARBA" id="ARBA00023136"/>
    </source>
</evidence>
<keyword evidence="3 6" id="KW-1133">Transmembrane helix</keyword>
<evidence type="ECO:0000256" key="3">
    <source>
        <dbReference type="ARBA" id="ARBA00022989"/>
    </source>
</evidence>
<feature type="domain" description="Lipopolysaccharide assembly protein A" evidence="7">
    <location>
        <begin position="27"/>
        <end position="81"/>
    </location>
</feature>
<keyword evidence="4 6" id="KW-0472">Membrane</keyword>
<comment type="caution">
    <text evidence="8">The sequence shown here is derived from an EMBL/GenBank/DDBJ whole genome shotgun (WGS) entry which is preliminary data.</text>
</comment>
<proteinExistence type="predicted"/>
<dbReference type="PANTHER" id="PTHR41335:SF1">
    <property type="entry name" value="MEMBRANE PROTEIN"/>
    <property type="match status" value="1"/>
</dbReference>
<evidence type="ECO:0000313" key="9">
    <source>
        <dbReference type="Proteomes" id="UP000490800"/>
    </source>
</evidence>
<dbReference type="GO" id="GO:0005886">
    <property type="term" value="C:plasma membrane"/>
    <property type="evidence" value="ECO:0007669"/>
    <property type="project" value="InterPro"/>
</dbReference>
<dbReference type="Pfam" id="PF06305">
    <property type="entry name" value="LapA_dom"/>
    <property type="match status" value="1"/>
</dbReference>
<dbReference type="RefSeq" id="WP_157332785.1">
    <property type="nucleotide sequence ID" value="NZ_RHLK01000002.1"/>
</dbReference>
<sequence length="135" mass="14693">MKSGRVQWLSIGALLFALLTTVFAVVNMDRVRVNFLFVETNAPLILVIVISTVLGGLIVGLFGILRQVQMSKEIRELRKRLGTSPSSTDTNATLESSSSPLSSTSLDRDNQPTPMNDNPPSKRFGSRRDSGDGDV</sequence>
<accession>A0A7X3FF00</accession>
<evidence type="ECO:0000256" key="2">
    <source>
        <dbReference type="ARBA" id="ARBA00022692"/>
    </source>
</evidence>
<feature type="transmembrane region" description="Helical" evidence="6">
    <location>
        <begin position="40"/>
        <end position="65"/>
    </location>
</feature>
<feature type="compositionally biased region" description="Low complexity" evidence="5">
    <location>
        <begin position="94"/>
        <end position="105"/>
    </location>
</feature>
<keyword evidence="2 6" id="KW-0812">Transmembrane</keyword>
<evidence type="ECO:0000259" key="7">
    <source>
        <dbReference type="Pfam" id="PF06305"/>
    </source>
</evidence>
<feature type="compositionally biased region" description="Polar residues" evidence="5">
    <location>
        <begin position="83"/>
        <end position="93"/>
    </location>
</feature>
<evidence type="ECO:0000256" key="1">
    <source>
        <dbReference type="ARBA" id="ARBA00022475"/>
    </source>
</evidence>
<organism evidence="8 9">
    <name type="scientific">Paenibacillus lutrae</name>
    <dbReference type="NCBI Taxonomy" id="2078573"/>
    <lineage>
        <taxon>Bacteria</taxon>
        <taxon>Bacillati</taxon>
        <taxon>Bacillota</taxon>
        <taxon>Bacilli</taxon>
        <taxon>Bacillales</taxon>
        <taxon>Paenibacillaceae</taxon>
        <taxon>Paenibacillus</taxon>
    </lineage>
</organism>
<feature type="compositionally biased region" description="Basic and acidic residues" evidence="5">
    <location>
        <begin position="126"/>
        <end position="135"/>
    </location>
</feature>
<evidence type="ECO:0000313" key="8">
    <source>
        <dbReference type="EMBL" id="MVO98489.1"/>
    </source>
</evidence>
<feature type="region of interest" description="Disordered" evidence="5">
    <location>
        <begin position="79"/>
        <end position="135"/>
    </location>
</feature>
<dbReference type="InterPro" id="IPR010445">
    <property type="entry name" value="LapA_dom"/>
</dbReference>
<name>A0A7X3FF00_9BACL</name>
<dbReference type="PANTHER" id="PTHR41335">
    <property type="entry name" value="MEMBRANE PROTEIN-RELATED"/>
    <property type="match status" value="1"/>
</dbReference>
<evidence type="ECO:0000256" key="5">
    <source>
        <dbReference type="SAM" id="MobiDB-lite"/>
    </source>
</evidence>
<dbReference type="Proteomes" id="UP000490800">
    <property type="component" value="Unassembled WGS sequence"/>
</dbReference>
<protein>
    <submittedName>
        <fullName evidence="8">DUF1049 domain-containing protein</fullName>
    </submittedName>
</protein>
<gene>
    <name evidence="8" type="ORF">EDM21_02895</name>
</gene>
<reference evidence="8 9" key="1">
    <citation type="journal article" date="2019" name="Microorganisms">
        <title>Paenibacillus lutrae sp. nov., A Chitinolytic Species Isolated from A River Otter in Castril Natural Park, Granada, Spain.</title>
        <authorList>
            <person name="Rodriguez M."/>
            <person name="Reina J.C."/>
            <person name="Bejar V."/>
            <person name="Llamas I."/>
        </authorList>
    </citation>
    <scope>NUCLEOTIDE SEQUENCE [LARGE SCALE GENOMIC DNA]</scope>
    <source>
        <strain evidence="8 9">N10</strain>
    </source>
</reference>